<dbReference type="Proteomes" id="UP001604336">
    <property type="component" value="Unassembled WGS sequence"/>
</dbReference>
<gene>
    <name evidence="6" type="ORF">Adt_26181</name>
</gene>
<organism evidence="6 7">
    <name type="scientific">Abeliophyllum distichum</name>
    <dbReference type="NCBI Taxonomy" id="126358"/>
    <lineage>
        <taxon>Eukaryota</taxon>
        <taxon>Viridiplantae</taxon>
        <taxon>Streptophyta</taxon>
        <taxon>Embryophyta</taxon>
        <taxon>Tracheophyta</taxon>
        <taxon>Spermatophyta</taxon>
        <taxon>Magnoliopsida</taxon>
        <taxon>eudicotyledons</taxon>
        <taxon>Gunneridae</taxon>
        <taxon>Pentapetalae</taxon>
        <taxon>asterids</taxon>
        <taxon>lamiids</taxon>
        <taxon>Lamiales</taxon>
        <taxon>Oleaceae</taxon>
        <taxon>Forsythieae</taxon>
        <taxon>Abeliophyllum</taxon>
    </lineage>
</organism>
<dbReference type="EC" id="2.7.11.1" evidence="1"/>
<keyword evidence="3 6" id="KW-0418">Kinase</keyword>
<keyword evidence="3 6" id="KW-0808">Transferase</keyword>
<evidence type="ECO:0000256" key="4">
    <source>
        <dbReference type="ARBA" id="ARBA00047899"/>
    </source>
</evidence>
<dbReference type="EMBL" id="JBFOLK010000008">
    <property type="protein sequence ID" value="KAL2490553.1"/>
    <property type="molecule type" value="Genomic_DNA"/>
</dbReference>
<dbReference type="GO" id="GO:0004674">
    <property type="term" value="F:protein serine/threonine kinase activity"/>
    <property type="evidence" value="ECO:0007669"/>
    <property type="project" value="UniProtKB-KW"/>
</dbReference>
<dbReference type="PANTHER" id="PTHR13902">
    <property type="entry name" value="SERINE/THREONINE-PROTEIN KINASE WNK WITH NO LYSINE -RELATED"/>
    <property type="match status" value="1"/>
</dbReference>
<comment type="catalytic activity">
    <reaction evidence="4">
        <text>L-threonyl-[protein] + ATP = O-phospho-L-threonyl-[protein] + ADP + H(+)</text>
        <dbReference type="Rhea" id="RHEA:46608"/>
        <dbReference type="Rhea" id="RHEA-COMP:11060"/>
        <dbReference type="Rhea" id="RHEA-COMP:11605"/>
        <dbReference type="ChEBI" id="CHEBI:15378"/>
        <dbReference type="ChEBI" id="CHEBI:30013"/>
        <dbReference type="ChEBI" id="CHEBI:30616"/>
        <dbReference type="ChEBI" id="CHEBI:61977"/>
        <dbReference type="ChEBI" id="CHEBI:456216"/>
        <dbReference type="EC" id="2.7.11.1"/>
    </reaction>
</comment>
<comment type="caution">
    <text evidence="6">The sequence shown here is derived from an EMBL/GenBank/DDBJ whole genome shotgun (WGS) entry which is preliminary data.</text>
</comment>
<evidence type="ECO:0000256" key="1">
    <source>
        <dbReference type="ARBA" id="ARBA00012513"/>
    </source>
</evidence>
<evidence type="ECO:0000313" key="6">
    <source>
        <dbReference type="EMBL" id="KAL2490553.1"/>
    </source>
</evidence>
<evidence type="ECO:0000256" key="3">
    <source>
        <dbReference type="ARBA" id="ARBA00022777"/>
    </source>
</evidence>
<accession>A0ABD1RS25</accession>
<protein>
    <recommendedName>
        <fullName evidence="1">non-specific serine/threonine protein kinase</fullName>
        <ecNumber evidence="1">2.7.11.1</ecNumber>
    </recommendedName>
</protein>
<evidence type="ECO:0000256" key="2">
    <source>
        <dbReference type="ARBA" id="ARBA00022527"/>
    </source>
</evidence>
<comment type="catalytic activity">
    <reaction evidence="5">
        <text>L-seryl-[protein] + ATP = O-phospho-L-seryl-[protein] + ADP + H(+)</text>
        <dbReference type="Rhea" id="RHEA:17989"/>
        <dbReference type="Rhea" id="RHEA-COMP:9863"/>
        <dbReference type="Rhea" id="RHEA-COMP:11604"/>
        <dbReference type="ChEBI" id="CHEBI:15378"/>
        <dbReference type="ChEBI" id="CHEBI:29999"/>
        <dbReference type="ChEBI" id="CHEBI:30616"/>
        <dbReference type="ChEBI" id="CHEBI:83421"/>
        <dbReference type="ChEBI" id="CHEBI:456216"/>
        <dbReference type="EC" id="2.7.11.1"/>
    </reaction>
</comment>
<keyword evidence="7" id="KW-1185">Reference proteome</keyword>
<proteinExistence type="predicted"/>
<sequence length="111" mass="12904">MDINPEYNQSIWKDSNCGSRFSLELEFQRVHQNNEFRLKGKKNDDNSISLTLRIADKGGRVRNIHFLFYLEADTALAVAAEMVEQLESMGDALGRFSLFFHTFLLLRFLLE</sequence>
<dbReference type="AlphaFoldDB" id="A0ABD1RS25"/>
<keyword evidence="2" id="KW-0723">Serine/threonine-protein kinase</keyword>
<evidence type="ECO:0000256" key="5">
    <source>
        <dbReference type="ARBA" id="ARBA00048679"/>
    </source>
</evidence>
<reference evidence="7" key="1">
    <citation type="submission" date="2024-07" db="EMBL/GenBank/DDBJ databases">
        <title>Two chromosome-level genome assemblies of Korean endemic species Abeliophyllum distichum and Forsythia ovata (Oleaceae).</title>
        <authorList>
            <person name="Jang H."/>
        </authorList>
    </citation>
    <scope>NUCLEOTIDE SEQUENCE [LARGE SCALE GENOMIC DNA]</scope>
</reference>
<dbReference type="InterPro" id="IPR050588">
    <property type="entry name" value="WNK_Ser-Thr_kinase"/>
</dbReference>
<evidence type="ECO:0000313" key="7">
    <source>
        <dbReference type="Proteomes" id="UP001604336"/>
    </source>
</evidence>
<name>A0ABD1RS25_9LAMI</name>